<protein>
    <submittedName>
        <fullName evidence="2">Uncharacterized protein</fullName>
    </submittedName>
</protein>
<gene>
    <name evidence="2" type="ORF">BKA23_0862</name>
</gene>
<comment type="caution">
    <text evidence="2">The sequence shown here is derived from an EMBL/GenBank/DDBJ whole genome shotgun (WGS) entry which is preliminary data.</text>
</comment>
<dbReference type="Proteomes" id="UP000318297">
    <property type="component" value="Unassembled WGS sequence"/>
</dbReference>
<evidence type="ECO:0000313" key="2">
    <source>
        <dbReference type="EMBL" id="TWE12066.1"/>
    </source>
</evidence>
<dbReference type="EMBL" id="VIVQ01000001">
    <property type="protein sequence ID" value="TWE12066.1"/>
    <property type="molecule type" value="Genomic_DNA"/>
</dbReference>
<sequence length="59" mass="6619">MNGISVFFTGFVVINAIALALFVAFAATNVTKFFVANRRVRVSQRQPLVRYYSHMALGH</sequence>
<dbReference type="RefSeq" id="WP_145225781.1">
    <property type="nucleotide sequence ID" value="NZ_VIVQ01000001.1"/>
</dbReference>
<evidence type="ECO:0000256" key="1">
    <source>
        <dbReference type="SAM" id="Phobius"/>
    </source>
</evidence>
<keyword evidence="1" id="KW-0472">Membrane</keyword>
<keyword evidence="3" id="KW-1185">Reference proteome</keyword>
<evidence type="ECO:0000313" key="3">
    <source>
        <dbReference type="Proteomes" id="UP000318297"/>
    </source>
</evidence>
<proteinExistence type="predicted"/>
<name>A0A561E8Y2_9MICO</name>
<keyword evidence="1" id="KW-0812">Transmembrane</keyword>
<feature type="transmembrane region" description="Helical" evidence="1">
    <location>
        <begin position="6"/>
        <end position="35"/>
    </location>
</feature>
<organism evidence="2 3">
    <name type="scientific">Rudaeicoccus suwonensis</name>
    <dbReference type="NCBI Taxonomy" id="657409"/>
    <lineage>
        <taxon>Bacteria</taxon>
        <taxon>Bacillati</taxon>
        <taxon>Actinomycetota</taxon>
        <taxon>Actinomycetes</taxon>
        <taxon>Micrococcales</taxon>
        <taxon>Dermacoccaceae</taxon>
        <taxon>Rudaeicoccus</taxon>
    </lineage>
</organism>
<reference evidence="2 3" key="1">
    <citation type="submission" date="2019-06" db="EMBL/GenBank/DDBJ databases">
        <title>Sequencing the genomes of 1000 actinobacteria strains.</title>
        <authorList>
            <person name="Klenk H.-P."/>
        </authorList>
    </citation>
    <scope>NUCLEOTIDE SEQUENCE [LARGE SCALE GENOMIC DNA]</scope>
    <source>
        <strain evidence="2 3">DSM 19560</strain>
    </source>
</reference>
<dbReference type="AlphaFoldDB" id="A0A561E8Y2"/>
<accession>A0A561E8Y2</accession>
<keyword evidence="1" id="KW-1133">Transmembrane helix</keyword>